<dbReference type="RefSeq" id="WP_091120306.1">
    <property type="nucleotide sequence ID" value="NZ_FMBA01000005.1"/>
</dbReference>
<reference evidence="3" key="1">
    <citation type="submission" date="2016-08" db="EMBL/GenBank/DDBJ databases">
        <authorList>
            <person name="Varghese N."/>
            <person name="Submissions Spin"/>
        </authorList>
    </citation>
    <scope>NUCLEOTIDE SEQUENCE [LARGE SCALE GENOMIC DNA]</scope>
    <source>
        <strain evidence="3">R-53144</strain>
    </source>
</reference>
<protein>
    <submittedName>
        <fullName evidence="2">Uncharacterized protein</fullName>
    </submittedName>
</protein>
<evidence type="ECO:0000313" key="3">
    <source>
        <dbReference type="Proteomes" id="UP000199698"/>
    </source>
</evidence>
<sequence length="356" mass="42638">MFKKSIILIICITICNICYAELPCLNKTEIKNYSFNIHSKPYHFTTYRCDDENGEFLKPTILEVKADDMDYQFKNLIGLFGELDIKFVNWMNKPTFFYSGTRTHNTEAYIPITIRDSHLTADCVYVRRRLINLMKTQYSYCINRQTLNRADDLYKFFIYFSPESINSYAYFPHTDESLAYRDFDVLVAKVGDINFYQRYQSIEDYDLDKYTVIMANKDKQYHFNNVEVFQRMVSSNSLEFPYMIGLDILDSSGHFTFYDMKKLSALLDKSTKKRDIHSYIQLAKVQLYEQPDFQYPTDNYLKRNNFVKILDIERDENKIGEIEDKNKELLWFKVSYHSKKNGEIINWIPWNSFRDW</sequence>
<feature type="chain" id="PRO_5008688177" evidence="1">
    <location>
        <begin position="21"/>
        <end position="356"/>
    </location>
</feature>
<accession>A0A1C3ZK16</accession>
<keyword evidence="3" id="KW-1185">Reference proteome</keyword>
<name>A0A1C3ZK16_9GAMM</name>
<organism evidence="2 3">
    <name type="scientific">Gilliamella intestini</name>
    <dbReference type="NCBI Taxonomy" id="1798183"/>
    <lineage>
        <taxon>Bacteria</taxon>
        <taxon>Pseudomonadati</taxon>
        <taxon>Pseudomonadota</taxon>
        <taxon>Gammaproteobacteria</taxon>
        <taxon>Orbales</taxon>
        <taxon>Orbaceae</taxon>
        <taxon>Gilliamella</taxon>
    </lineage>
</organism>
<dbReference type="Proteomes" id="UP000199698">
    <property type="component" value="Unassembled WGS sequence"/>
</dbReference>
<dbReference type="AlphaFoldDB" id="A0A1C3ZK16"/>
<evidence type="ECO:0000256" key="1">
    <source>
        <dbReference type="SAM" id="SignalP"/>
    </source>
</evidence>
<proteinExistence type="predicted"/>
<gene>
    <name evidence="2" type="ORF">GA0061080_100529</name>
</gene>
<keyword evidence="1" id="KW-0732">Signal</keyword>
<evidence type="ECO:0000313" key="2">
    <source>
        <dbReference type="EMBL" id="SCB82576.1"/>
    </source>
</evidence>
<dbReference type="STRING" id="1798183.GA0061080_100529"/>
<feature type="signal peptide" evidence="1">
    <location>
        <begin position="1"/>
        <end position="20"/>
    </location>
</feature>
<dbReference type="EMBL" id="FMBA01000005">
    <property type="protein sequence ID" value="SCB82576.1"/>
    <property type="molecule type" value="Genomic_DNA"/>
</dbReference>
<dbReference type="OrthoDB" id="9814042at2"/>